<dbReference type="EMBL" id="AMFJ01000079">
    <property type="protein sequence ID" value="EKE29897.1"/>
    <property type="molecule type" value="Genomic_DNA"/>
</dbReference>
<comment type="caution">
    <text evidence="1">The sequence shown here is derived from an EMBL/GenBank/DDBJ whole genome shotgun (WGS) entry which is preliminary data.</text>
</comment>
<reference evidence="1" key="1">
    <citation type="journal article" date="2012" name="Science">
        <title>Fermentation, hydrogen, and sulfur metabolism in multiple uncultivated bacterial phyla.</title>
        <authorList>
            <person name="Wrighton K.C."/>
            <person name="Thomas B.C."/>
            <person name="Sharon I."/>
            <person name="Miller C.S."/>
            <person name="Castelle C.J."/>
            <person name="VerBerkmoes N.C."/>
            <person name="Wilkins M.J."/>
            <person name="Hettich R.L."/>
            <person name="Lipton M.S."/>
            <person name="Williams K.H."/>
            <person name="Long P.E."/>
            <person name="Banfield J.F."/>
        </authorList>
    </citation>
    <scope>NUCLEOTIDE SEQUENCE [LARGE SCALE GENOMIC DNA]</scope>
</reference>
<dbReference type="AlphaFoldDB" id="K2G6E4"/>
<evidence type="ECO:0000313" key="1">
    <source>
        <dbReference type="EMBL" id="EKE29897.1"/>
    </source>
</evidence>
<proteinExistence type="predicted"/>
<organism evidence="1">
    <name type="scientific">uncultured bacterium</name>
    <name type="common">gcode 4</name>
    <dbReference type="NCBI Taxonomy" id="1234023"/>
    <lineage>
        <taxon>Bacteria</taxon>
        <taxon>environmental samples</taxon>
    </lineage>
</organism>
<protein>
    <submittedName>
        <fullName evidence="1">Uncharacterized protein</fullName>
    </submittedName>
</protein>
<name>K2G6E4_9BACT</name>
<gene>
    <name evidence="1" type="ORF">ACD_2C00079G0014</name>
</gene>
<accession>K2G6E4</accession>
<sequence>MKFCLVFSLLFVGALYEKVTVLQKKMTTFWVDLNAKIKIKLSEFLYILYF</sequence>